<gene>
    <name evidence="9" type="ORF">POM88_047866</name>
</gene>
<evidence type="ECO:0000256" key="6">
    <source>
        <dbReference type="ARBA" id="ARBA00023034"/>
    </source>
</evidence>
<evidence type="ECO:0000256" key="5">
    <source>
        <dbReference type="ARBA" id="ARBA00022490"/>
    </source>
</evidence>
<sequence>METTGEDLKHKNKQIAELISDLANISMSDDKKMEVREKIQTHLRRVEEETKRLMPEITEELEGLAVPMSQEVAFVCKRIDCVNSVLRSLATSCFNTGKKHKEALDALEAFLELNEAFYEINKEKAELEIKLLEMVSGSVVMDDQSEKKYEAEEERNEMNSISSNNEVENEKVIEAARLKDGLRRSKRFVKEPVSTEEHVKDTKAKGKVKGKKRA</sequence>
<dbReference type="AlphaFoldDB" id="A0AAD8GUZ9"/>
<evidence type="ECO:0000256" key="1">
    <source>
        <dbReference type="ARBA" id="ARBA00004496"/>
    </source>
</evidence>
<reference evidence="9" key="1">
    <citation type="submission" date="2023-02" db="EMBL/GenBank/DDBJ databases">
        <title>Genome of toxic invasive species Heracleum sosnowskyi carries increased number of genes despite the absence of recent whole-genome duplications.</title>
        <authorList>
            <person name="Schelkunov M."/>
            <person name="Shtratnikova V."/>
            <person name="Makarenko M."/>
            <person name="Klepikova A."/>
            <person name="Omelchenko D."/>
            <person name="Novikova G."/>
            <person name="Obukhova E."/>
            <person name="Bogdanov V."/>
            <person name="Penin A."/>
            <person name="Logacheva M."/>
        </authorList>
    </citation>
    <scope>NUCLEOTIDE SEQUENCE</scope>
    <source>
        <strain evidence="9">Hsosn_3</strain>
        <tissue evidence="9">Leaf</tissue>
    </source>
</reference>
<feature type="compositionally biased region" description="Basic residues" evidence="8">
    <location>
        <begin position="205"/>
        <end position="214"/>
    </location>
</feature>
<evidence type="ECO:0000313" key="9">
    <source>
        <dbReference type="EMBL" id="KAK1354610.1"/>
    </source>
</evidence>
<evidence type="ECO:0000313" key="10">
    <source>
        <dbReference type="Proteomes" id="UP001237642"/>
    </source>
</evidence>
<evidence type="ECO:0000256" key="8">
    <source>
        <dbReference type="SAM" id="MobiDB-lite"/>
    </source>
</evidence>
<keyword evidence="6" id="KW-0333">Golgi apparatus</keyword>
<dbReference type="GO" id="GO:0005794">
    <property type="term" value="C:Golgi apparatus"/>
    <property type="evidence" value="ECO:0007669"/>
    <property type="project" value="UniProtKB-SubCell"/>
</dbReference>
<keyword evidence="7" id="KW-0175">Coiled coil</keyword>
<evidence type="ECO:0000256" key="4">
    <source>
        <dbReference type="ARBA" id="ARBA00014130"/>
    </source>
</evidence>
<comment type="subcellular location">
    <subcellularLocation>
        <location evidence="1">Cytoplasm</location>
    </subcellularLocation>
    <subcellularLocation>
        <location evidence="2">Golgi apparatus</location>
    </subcellularLocation>
</comment>
<dbReference type="PANTHER" id="PTHR21470">
    <property type="entry name" value="RAB6-INTERACTING PROTEIN GORAB"/>
    <property type="match status" value="1"/>
</dbReference>
<name>A0AAD8GUZ9_9APIA</name>
<feature type="region of interest" description="Disordered" evidence="8">
    <location>
        <begin position="187"/>
        <end position="214"/>
    </location>
</feature>
<protein>
    <recommendedName>
        <fullName evidence="4">RAB6-interacting golgin</fullName>
    </recommendedName>
</protein>
<dbReference type="Proteomes" id="UP001237642">
    <property type="component" value="Unassembled WGS sequence"/>
</dbReference>
<accession>A0AAD8GUZ9</accession>
<reference evidence="9" key="2">
    <citation type="submission" date="2023-05" db="EMBL/GenBank/DDBJ databases">
        <authorList>
            <person name="Schelkunov M.I."/>
        </authorList>
    </citation>
    <scope>NUCLEOTIDE SEQUENCE</scope>
    <source>
        <strain evidence="9">Hsosn_3</strain>
        <tissue evidence="9">Leaf</tissue>
    </source>
</reference>
<evidence type="ECO:0000256" key="3">
    <source>
        <dbReference type="ARBA" id="ARBA00005599"/>
    </source>
</evidence>
<keyword evidence="10" id="KW-1185">Reference proteome</keyword>
<dbReference type="Pfam" id="PF04949">
    <property type="entry name" value="Transcrip_act"/>
    <property type="match status" value="1"/>
</dbReference>
<keyword evidence="5" id="KW-0963">Cytoplasm</keyword>
<comment type="similarity">
    <text evidence="3">Belongs to the GORAB family.</text>
</comment>
<dbReference type="PANTHER" id="PTHR21470:SF2">
    <property type="entry name" value="RAB6-INTERACTING GOLGIN"/>
    <property type="match status" value="1"/>
</dbReference>
<evidence type="ECO:0000256" key="2">
    <source>
        <dbReference type="ARBA" id="ARBA00004555"/>
    </source>
</evidence>
<comment type="caution">
    <text evidence="9">The sequence shown here is derived from an EMBL/GenBank/DDBJ whole genome shotgun (WGS) entry which is preliminary data.</text>
</comment>
<evidence type="ECO:0000256" key="7">
    <source>
        <dbReference type="ARBA" id="ARBA00023054"/>
    </source>
</evidence>
<feature type="compositionally biased region" description="Basic and acidic residues" evidence="8">
    <location>
        <begin position="187"/>
        <end position="204"/>
    </location>
</feature>
<proteinExistence type="inferred from homology"/>
<dbReference type="EMBL" id="JAUIZM010000011">
    <property type="protein sequence ID" value="KAK1354610.1"/>
    <property type="molecule type" value="Genomic_DNA"/>
</dbReference>
<dbReference type="InterPro" id="IPR007033">
    <property type="entry name" value="GORAB"/>
</dbReference>
<organism evidence="9 10">
    <name type="scientific">Heracleum sosnowskyi</name>
    <dbReference type="NCBI Taxonomy" id="360622"/>
    <lineage>
        <taxon>Eukaryota</taxon>
        <taxon>Viridiplantae</taxon>
        <taxon>Streptophyta</taxon>
        <taxon>Embryophyta</taxon>
        <taxon>Tracheophyta</taxon>
        <taxon>Spermatophyta</taxon>
        <taxon>Magnoliopsida</taxon>
        <taxon>eudicotyledons</taxon>
        <taxon>Gunneridae</taxon>
        <taxon>Pentapetalae</taxon>
        <taxon>asterids</taxon>
        <taxon>campanulids</taxon>
        <taxon>Apiales</taxon>
        <taxon>Apiaceae</taxon>
        <taxon>Apioideae</taxon>
        <taxon>apioid superclade</taxon>
        <taxon>Tordylieae</taxon>
        <taxon>Tordyliinae</taxon>
        <taxon>Heracleum</taxon>
    </lineage>
</organism>